<feature type="transmembrane region" description="Helical" evidence="2">
    <location>
        <begin position="6"/>
        <end position="26"/>
    </location>
</feature>
<comment type="caution">
    <text evidence="3">The sequence shown here is derived from an EMBL/GenBank/DDBJ whole genome shotgun (WGS) entry which is preliminary data.</text>
</comment>
<evidence type="ECO:0000313" key="4">
    <source>
        <dbReference type="Proteomes" id="UP000034565"/>
    </source>
</evidence>
<dbReference type="AlphaFoldDB" id="A0A0G1UUV2"/>
<organism evidence="3 4">
    <name type="scientific">Candidatus Amesbacteria bacterium GW2011_GWA1_47_20</name>
    <dbReference type="NCBI Taxonomy" id="1618354"/>
    <lineage>
        <taxon>Bacteria</taxon>
        <taxon>Candidatus Amesiibacteriota</taxon>
    </lineage>
</organism>
<sequence>MKKEVILAISIGFALGLIITFGIWTANQSLKNLPQPSPKASVSPSPTPSNEVTNNQLTISTPDDEALVSTDTITLSGTATPKATLLIISENGEQTATADTTGNFSLDVDLITGFNTITVYSYSAYGQEASKSLTITYSTAKI</sequence>
<dbReference type="InterPro" id="IPR014756">
    <property type="entry name" value="Ig_E-set"/>
</dbReference>
<gene>
    <name evidence="3" type="ORF">UX92_C0009G0023</name>
</gene>
<keyword evidence="2" id="KW-1133">Transmembrane helix</keyword>
<keyword evidence="2" id="KW-0472">Membrane</keyword>
<dbReference type="EMBL" id="LCOA01000009">
    <property type="protein sequence ID" value="KKU69813.1"/>
    <property type="molecule type" value="Genomic_DNA"/>
</dbReference>
<accession>A0A0G1UUV2</accession>
<dbReference type="Proteomes" id="UP000034565">
    <property type="component" value="Unassembled WGS sequence"/>
</dbReference>
<feature type="region of interest" description="Disordered" evidence="1">
    <location>
        <begin position="34"/>
        <end position="61"/>
    </location>
</feature>
<evidence type="ECO:0000256" key="2">
    <source>
        <dbReference type="SAM" id="Phobius"/>
    </source>
</evidence>
<reference evidence="3 4" key="1">
    <citation type="journal article" date="2015" name="Nature">
        <title>rRNA introns, odd ribosomes, and small enigmatic genomes across a large radiation of phyla.</title>
        <authorList>
            <person name="Brown C.T."/>
            <person name="Hug L.A."/>
            <person name="Thomas B.C."/>
            <person name="Sharon I."/>
            <person name="Castelle C.J."/>
            <person name="Singh A."/>
            <person name="Wilkins M.J."/>
            <person name="Williams K.H."/>
            <person name="Banfield J.F."/>
        </authorList>
    </citation>
    <scope>NUCLEOTIDE SEQUENCE [LARGE SCALE GENOMIC DNA]</scope>
</reference>
<name>A0A0G1UUV2_9BACT</name>
<dbReference type="Pfam" id="PF09136">
    <property type="entry name" value="Glucodextran_B"/>
    <property type="match status" value="1"/>
</dbReference>
<keyword evidence="2" id="KW-0812">Transmembrane</keyword>
<dbReference type="InterPro" id="IPR013783">
    <property type="entry name" value="Ig-like_fold"/>
</dbReference>
<dbReference type="SUPFAM" id="SSF81296">
    <property type="entry name" value="E set domains"/>
    <property type="match status" value="1"/>
</dbReference>
<evidence type="ECO:0000256" key="1">
    <source>
        <dbReference type="SAM" id="MobiDB-lite"/>
    </source>
</evidence>
<protein>
    <submittedName>
        <fullName evidence="3">Polymorphic outer membrane protein</fullName>
    </submittedName>
</protein>
<proteinExistence type="predicted"/>
<evidence type="ECO:0000313" key="3">
    <source>
        <dbReference type="EMBL" id="KKU69813.1"/>
    </source>
</evidence>
<dbReference type="Gene3D" id="2.60.40.10">
    <property type="entry name" value="Immunoglobulins"/>
    <property type="match status" value="1"/>
</dbReference>